<feature type="transmembrane region" description="Helical" evidence="7">
    <location>
        <begin position="6"/>
        <end position="28"/>
    </location>
</feature>
<evidence type="ECO:0000256" key="4">
    <source>
        <dbReference type="ARBA" id="ARBA00022692"/>
    </source>
</evidence>
<dbReference type="EMBL" id="CP058214">
    <property type="protein sequence ID" value="QPC45377.1"/>
    <property type="molecule type" value="Genomic_DNA"/>
</dbReference>
<comment type="subcellular location">
    <subcellularLocation>
        <location evidence="1 7">Cell inner membrane</location>
        <topology evidence="1 7">Multi-pass membrane protein</topology>
    </subcellularLocation>
</comment>
<evidence type="ECO:0000256" key="3">
    <source>
        <dbReference type="ARBA" id="ARBA00022519"/>
    </source>
</evidence>
<dbReference type="NCBIfam" id="TIGR00786">
    <property type="entry name" value="dctM"/>
    <property type="match status" value="1"/>
</dbReference>
<evidence type="ECO:0000256" key="5">
    <source>
        <dbReference type="ARBA" id="ARBA00022989"/>
    </source>
</evidence>
<name>A0A7S8C8L1_9HYPH</name>
<evidence type="ECO:0000256" key="1">
    <source>
        <dbReference type="ARBA" id="ARBA00004429"/>
    </source>
</evidence>
<dbReference type="PANTHER" id="PTHR33362">
    <property type="entry name" value="SIALIC ACID TRAP TRANSPORTER PERMEASE PROTEIN SIAT-RELATED"/>
    <property type="match status" value="1"/>
</dbReference>
<evidence type="ECO:0000256" key="2">
    <source>
        <dbReference type="ARBA" id="ARBA00022475"/>
    </source>
</evidence>
<dbReference type="InterPro" id="IPR010656">
    <property type="entry name" value="DctM"/>
</dbReference>
<dbReference type="AlphaFoldDB" id="A0A7S8C8L1"/>
<protein>
    <recommendedName>
        <fullName evidence="7">TRAP transporter large permease protein</fullName>
    </recommendedName>
</protein>
<feature type="transmembrane region" description="Helical" evidence="7">
    <location>
        <begin position="243"/>
        <end position="266"/>
    </location>
</feature>
<accession>A0A7S8C8L1</accession>
<feature type="transmembrane region" description="Helical" evidence="7">
    <location>
        <begin position="131"/>
        <end position="155"/>
    </location>
</feature>
<feature type="transmembrane region" description="Helical" evidence="7">
    <location>
        <begin position="357"/>
        <end position="383"/>
    </location>
</feature>
<feature type="transmembrane region" description="Helical" evidence="7">
    <location>
        <begin position="89"/>
        <end position="119"/>
    </location>
</feature>
<feature type="transmembrane region" description="Helical" evidence="7">
    <location>
        <begin position="167"/>
        <end position="191"/>
    </location>
</feature>
<feature type="domain" description="TRAP C4-dicarboxylate transport system permease DctM subunit" evidence="8">
    <location>
        <begin position="4"/>
        <end position="419"/>
    </location>
</feature>
<comment type="function">
    <text evidence="7">Part of the tripartite ATP-independent periplasmic (TRAP) transport system.</text>
</comment>
<keyword evidence="5 7" id="KW-1133">Transmembrane helix</keyword>
<organism evidence="9 10">
    <name type="scientific">Kaustia mangrovi</name>
    <dbReference type="NCBI Taxonomy" id="2593653"/>
    <lineage>
        <taxon>Bacteria</taxon>
        <taxon>Pseudomonadati</taxon>
        <taxon>Pseudomonadota</taxon>
        <taxon>Alphaproteobacteria</taxon>
        <taxon>Hyphomicrobiales</taxon>
        <taxon>Parvibaculaceae</taxon>
        <taxon>Kaustia</taxon>
    </lineage>
</organism>
<gene>
    <name evidence="9" type="ORF">HW532_16300</name>
</gene>
<dbReference type="GO" id="GO:0022857">
    <property type="term" value="F:transmembrane transporter activity"/>
    <property type="evidence" value="ECO:0007669"/>
    <property type="project" value="UniProtKB-UniRule"/>
</dbReference>
<comment type="subunit">
    <text evidence="7">The complex comprises the extracytoplasmic solute receptor protein and the two transmembrane proteins.</text>
</comment>
<dbReference type="Proteomes" id="UP000593594">
    <property type="component" value="Chromosome"/>
</dbReference>
<evidence type="ECO:0000313" key="10">
    <source>
        <dbReference type="Proteomes" id="UP000593594"/>
    </source>
</evidence>
<feature type="transmembrane region" description="Helical" evidence="7">
    <location>
        <begin position="278"/>
        <end position="297"/>
    </location>
</feature>
<keyword evidence="2" id="KW-1003">Cell membrane</keyword>
<feature type="transmembrane region" description="Helical" evidence="7">
    <location>
        <begin position="40"/>
        <end position="65"/>
    </location>
</feature>
<keyword evidence="6 7" id="KW-0472">Membrane</keyword>
<dbReference type="InterPro" id="IPR004681">
    <property type="entry name" value="TRAP_DctM"/>
</dbReference>
<dbReference type="PANTHER" id="PTHR33362:SF7">
    <property type="entry name" value="SLL1103 PROTEIN"/>
    <property type="match status" value="1"/>
</dbReference>
<dbReference type="Pfam" id="PF06808">
    <property type="entry name" value="DctM"/>
    <property type="match status" value="1"/>
</dbReference>
<dbReference type="KEGG" id="kmn:HW532_16300"/>
<feature type="transmembrane region" description="Helical" evidence="7">
    <location>
        <begin position="317"/>
        <end position="345"/>
    </location>
</feature>
<keyword evidence="10" id="KW-1185">Reference proteome</keyword>
<comment type="similarity">
    <text evidence="7">Belongs to the TRAP transporter large permease family.</text>
</comment>
<keyword evidence="4 7" id="KW-0812">Transmembrane</keyword>
<proteinExistence type="inferred from homology"/>
<feature type="transmembrane region" description="Helical" evidence="7">
    <location>
        <begin position="212"/>
        <end position="237"/>
    </location>
</feature>
<evidence type="ECO:0000259" key="8">
    <source>
        <dbReference type="Pfam" id="PF06808"/>
    </source>
</evidence>
<dbReference type="GO" id="GO:0005886">
    <property type="term" value="C:plasma membrane"/>
    <property type="evidence" value="ECO:0007669"/>
    <property type="project" value="UniProtKB-SubCell"/>
</dbReference>
<reference evidence="9 10" key="1">
    <citation type="submission" date="2020-06" db="EMBL/GenBank/DDBJ databases">
        <title>Genome sequence of 2 isolates from Red Sea Mangroves.</title>
        <authorList>
            <person name="Sefrji F."/>
            <person name="Michoud G."/>
            <person name="Merlino G."/>
            <person name="Daffonchio D."/>
        </authorList>
    </citation>
    <scope>NUCLEOTIDE SEQUENCE [LARGE SCALE GENOMIC DNA]</scope>
    <source>
        <strain evidence="9 10">R1DC25</strain>
    </source>
</reference>
<keyword evidence="3 7" id="KW-0997">Cell inner membrane</keyword>
<evidence type="ECO:0000313" key="9">
    <source>
        <dbReference type="EMBL" id="QPC45377.1"/>
    </source>
</evidence>
<keyword evidence="7" id="KW-0813">Transport</keyword>
<evidence type="ECO:0000256" key="6">
    <source>
        <dbReference type="ARBA" id="ARBA00023136"/>
    </source>
</evidence>
<dbReference type="PIRSF" id="PIRSF006066">
    <property type="entry name" value="HI0050"/>
    <property type="match status" value="1"/>
</dbReference>
<sequence length="431" mass="44847">MFPALFALVFAGIPVSLCLIIVAVAFGLSAFGDLVFLQLYGAVLTTASNFNLAAIPLFVLMGAVLERTGIALRLFQALQLWFGRMPGGLAVTTIAMCAIFAAASGVVGAVEIVVGLMAIPAMQRYRYDMGLGAGTICAGGSLGTIIPPSIVVVIYASIAQLSIGKLFAAIIVPGLMMVVFFLAYVVVRCMLRPADGPPVSREEFDRPLAEKLAVTAKALVPPLALIVAVLGSLLTGAASPTEAAAVGAFGTLVLAAVLGELTFPMLRQAFAVSIRISCMIMLIVVGGTMFTSIFAVTGGSTLVRSAVDALGVGDVGVIAVFLAIVFVAGFVLDWISIVLICVPIFTPVIKAMGIDPIWFAVLVMVVIQTSYLTPPMAPSIFYLKSITPPSITYGHMYRGVIPFVLAQLAVLIAVLLVPAAATYLPSIMVGL</sequence>
<feature type="transmembrane region" description="Helical" evidence="7">
    <location>
        <begin position="403"/>
        <end position="424"/>
    </location>
</feature>
<evidence type="ECO:0000256" key="7">
    <source>
        <dbReference type="RuleBase" id="RU369079"/>
    </source>
</evidence>